<dbReference type="EMBL" id="CACRUX010000102">
    <property type="protein sequence ID" value="VYU53877.1"/>
    <property type="molecule type" value="Genomic_DNA"/>
</dbReference>
<reference evidence="1" key="1">
    <citation type="submission" date="2019-11" db="EMBL/GenBank/DDBJ databases">
        <authorList>
            <person name="Feng L."/>
        </authorList>
    </citation>
    <scope>NUCLEOTIDE SEQUENCE</scope>
    <source>
        <strain evidence="1">VrattiLFYP33</strain>
    </source>
</reference>
<sequence>MYLMTACYQCDTTPPNIIIKDFTLNDDGVYIVECSKGHKLAIIMQAEVFEILFFNATYNLLKKNYSAAILNYAAALEKYYEFYIEVICRFNHESKDDKWNAVRKKSGAQLELFENEYFNNEGRKPYLLTGELRNLRNRVIHHGHFPSYEEVKEYGKGVFIAIKEDLDFLNKKYKIILQEIIVEHNMQKAKKIPAGYSISTTLIDTGVSISTSQNWNNMTFEKVIDNAKLYLIIEDNAESIMAITNLIRGDISLEECKTLFLKILNQFIKK</sequence>
<name>A0A6N3FNA5_9FIRM</name>
<gene>
    <name evidence="1" type="ORF">VRLFYP33_02415</name>
</gene>
<organism evidence="1">
    <name type="scientific">Veillonella ratti</name>
    <dbReference type="NCBI Taxonomy" id="103892"/>
    <lineage>
        <taxon>Bacteria</taxon>
        <taxon>Bacillati</taxon>
        <taxon>Bacillota</taxon>
        <taxon>Negativicutes</taxon>
        <taxon>Veillonellales</taxon>
        <taxon>Veillonellaceae</taxon>
        <taxon>Veillonella</taxon>
    </lineage>
</organism>
<proteinExistence type="predicted"/>
<dbReference type="RefSeq" id="WP_156705931.1">
    <property type="nucleotide sequence ID" value="NZ_CACRUX010000102.1"/>
</dbReference>
<protein>
    <submittedName>
        <fullName evidence="1">Uncharacterized protein</fullName>
    </submittedName>
</protein>
<accession>A0A6N3FNA5</accession>
<dbReference type="AlphaFoldDB" id="A0A6N3FNA5"/>
<evidence type="ECO:0000313" key="1">
    <source>
        <dbReference type="EMBL" id="VYU53877.1"/>
    </source>
</evidence>